<dbReference type="Proteomes" id="UP000294360">
    <property type="component" value="Chromosome"/>
</dbReference>
<protein>
    <submittedName>
        <fullName evidence="2">Uncharacterized protein</fullName>
    </submittedName>
</protein>
<reference evidence="2 3" key="1">
    <citation type="submission" date="2019-03" db="EMBL/GenBank/DDBJ databases">
        <authorList>
            <person name="Kox A.R. M."/>
        </authorList>
    </citation>
    <scope>NUCLEOTIDE SEQUENCE [LARGE SCALE GENOMIC DNA]</scope>
    <source>
        <strain evidence="2">MTUNDRAET4 annotated genome</strain>
    </source>
</reference>
<dbReference type="KEGG" id="mtun:MTUNDRAET4_1106"/>
<keyword evidence="1" id="KW-0472">Membrane</keyword>
<keyword evidence="1" id="KW-1133">Transmembrane helix</keyword>
<evidence type="ECO:0000256" key="1">
    <source>
        <dbReference type="SAM" id="Phobius"/>
    </source>
</evidence>
<dbReference type="AlphaFoldDB" id="A0A4U8YXE2"/>
<keyword evidence="1" id="KW-0812">Transmembrane</keyword>
<proteinExistence type="predicted"/>
<feature type="transmembrane region" description="Helical" evidence="1">
    <location>
        <begin position="6"/>
        <end position="25"/>
    </location>
</feature>
<dbReference type="InterPro" id="IPR036259">
    <property type="entry name" value="MFS_trans_sf"/>
</dbReference>
<evidence type="ECO:0000313" key="2">
    <source>
        <dbReference type="EMBL" id="VFU07999.1"/>
    </source>
</evidence>
<evidence type="ECO:0000313" key="3">
    <source>
        <dbReference type="Proteomes" id="UP000294360"/>
    </source>
</evidence>
<sequence length="48" mass="5023">MRAGYSAAFLVLGAIAALGFLLYLFGMPETLEPDRGEGETIPAPVPAQ</sequence>
<gene>
    <name evidence="2" type="ORF">MTUNDRAET4_1106</name>
</gene>
<dbReference type="EMBL" id="LR536450">
    <property type="protein sequence ID" value="VFU07999.1"/>
    <property type="molecule type" value="Genomic_DNA"/>
</dbReference>
<dbReference type="SUPFAM" id="SSF103473">
    <property type="entry name" value="MFS general substrate transporter"/>
    <property type="match status" value="1"/>
</dbReference>
<name>A0A4U8YXE2_METTU</name>
<organism evidence="2 3">
    <name type="scientific">Methylocella tundrae</name>
    <dbReference type="NCBI Taxonomy" id="227605"/>
    <lineage>
        <taxon>Bacteria</taxon>
        <taxon>Pseudomonadati</taxon>
        <taxon>Pseudomonadota</taxon>
        <taxon>Alphaproteobacteria</taxon>
        <taxon>Hyphomicrobiales</taxon>
        <taxon>Beijerinckiaceae</taxon>
        <taxon>Methylocella</taxon>
    </lineage>
</organism>
<accession>A0A4U8YXE2</accession>